<keyword evidence="10" id="KW-0813">Transport</keyword>
<comment type="similarity">
    <text evidence="7 10">Belongs to the fluoride channel Fluc/FEX (TC 1.A.43) family.</text>
</comment>
<feature type="transmembrane region" description="Helical" evidence="10">
    <location>
        <begin position="91"/>
        <end position="115"/>
    </location>
</feature>
<evidence type="ECO:0000256" key="3">
    <source>
        <dbReference type="ARBA" id="ARBA00022692"/>
    </source>
</evidence>
<feature type="binding site" evidence="10">
    <location>
        <position position="72"/>
    </location>
    <ligand>
        <name>Na(+)</name>
        <dbReference type="ChEBI" id="CHEBI:29101"/>
        <note>structural</note>
    </ligand>
</feature>
<evidence type="ECO:0000256" key="4">
    <source>
        <dbReference type="ARBA" id="ARBA00022989"/>
    </source>
</evidence>
<keyword evidence="6 10" id="KW-0407">Ion channel</keyword>
<dbReference type="PANTHER" id="PTHR28259">
    <property type="entry name" value="FLUORIDE EXPORT PROTEIN 1-RELATED"/>
    <property type="match status" value="1"/>
</dbReference>
<dbReference type="EMBL" id="JAUSRA010000001">
    <property type="protein sequence ID" value="MDP9798535.1"/>
    <property type="molecule type" value="Genomic_DNA"/>
</dbReference>
<keyword evidence="5 10" id="KW-0472">Membrane</keyword>
<dbReference type="Proteomes" id="UP001240984">
    <property type="component" value="Unassembled WGS sequence"/>
</dbReference>
<feature type="transmembrane region" description="Helical" evidence="10">
    <location>
        <begin position="6"/>
        <end position="21"/>
    </location>
</feature>
<accession>A0ABT9N4A1</accession>
<reference evidence="11 12" key="1">
    <citation type="submission" date="2023-07" db="EMBL/GenBank/DDBJ databases">
        <title>Sequencing the genomes of 1000 actinobacteria strains.</title>
        <authorList>
            <person name="Klenk H.-P."/>
        </authorList>
    </citation>
    <scope>NUCLEOTIDE SEQUENCE [LARGE SCALE GENOMIC DNA]</scope>
    <source>
        <strain evidence="11 12">DSM 44710</strain>
    </source>
</reference>
<keyword evidence="12" id="KW-1185">Reference proteome</keyword>
<evidence type="ECO:0000256" key="9">
    <source>
        <dbReference type="ARBA" id="ARBA00049940"/>
    </source>
</evidence>
<proteinExistence type="inferred from homology"/>
<comment type="activity regulation">
    <text evidence="10">Na(+) is not transported, but it plays an essential structural role and its presence is essential for fluoride channel function.</text>
</comment>
<organism evidence="11 12">
    <name type="scientific">Catenuloplanes nepalensis</name>
    <dbReference type="NCBI Taxonomy" id="587533"/>
    <lineage>
        <taxon>Bacteria</taxon>
        <taxon>Bacillati</taxon>
        <taxon>Actinomycetota</taxon>
        <taxon>Actinomycetes</taxon>
        <taxon>Micromonosporales</taxon>
        <taxon>Micromonosporaceae</taxon>
        <taxon>Catenuloplanes</taxon>
    </lineage>
</organism>
<feature type="binding site" evidence="10">
    <location>
        <position position="69"/>
    </location>
    <ligand>
        <name>Na(+)</name>
        <dbReference type="ChEBI" id="CHEBI:29101"/>
        <note>structural</note>
    </ligand>
</feature>
<name>A0ABT9N4A1_9ACTN</name>
<dbReference type="Pfam" id="PF02537">
    <property type="entry name" value="CRCB"/>
    <property type="match status" value="1"/>
</dbReference>
<evidence type="ECO:0000313" key="11">
    <source>
        <dbReference type="EMBL" id="MDP9798535.1"/>
    </source>
</evidence>
<keyword evidence="10" id="KW-0479">Metal-binding</keyword>
<evidence type="ECO:0000256" key="10">
    <source>
        <dbReference type="HAMAP-Rule" id="MF_00454"/>
    </source>
</evidence>
<dbReference type="InterPro" id="IPR003691">
    <property type="entry name" value="FluC"/>
</dbReference>
<keyword evidence="10" id="KW-0406">Ion transport</keyword>
<comment type="catalytic activity">
    <reaction evidence="8">
        <text>fluoride(in) = fluoride(out)</text>
        <dbReference type="Rhea" id="RHEA:76159"/>
        <dbReference type="ChEBI" id="CHEBI:17051"/>
    </reaction>
    <physiologicalReaction direction="left-to-right" evidence="8">
        <dbReference type="Rhea" id="RHEA:76160"/>
    </physiologicalReaction>
</comment>
<dbReference type="PANTHER" id="PTHR28259:SF1">
    <property type="entry name" value="FLUORIDE EXPORT PROTEIN 1-RELATED"/>
    <property type="match status" value="1"/>
</dbReference>
<protein>
    <recommendedName>
        <fullName evidence="10">Fluoride-specific ion channel FluC</fullName>
    </recommendedName>
</protein>
<feature type="transmembrane region" description="Helical" evidence="10">
    <location>
        <begin position="33"/>
        <end position="51"/>
    </location>
</feature>
<evidence type="ECO:0000313" key="12">
    <source>
        <dbReference type="Proteomes" id="UP001240984"/>
    </source>
</evidence>
<evidence type="ECO:0000256" key="7">
    <source>
        <dbReference type="ARBA" id="ARBA00035120"/>
    </source>
</evidence>
<comment type="subcellular location">
    <subcellularLocation>
        <location evidence="1 10">Cell membrane</location>
        <topology evidence="1 10">Multi-pass membrane protein</topology>
    </subcellularLocation>
</comment>
<comment type="function">
    <text evidence="9 10">Fluoride-specific ion channel. Important for reducing fluoride concentration in the cell, thus reducing its toxicity.</text>
</comment>
<evidence type="ECO:0000256" key="1">
    <source>
        <dbReference type="ARBA" id="ARBA00004651"/>
    </source>
</evidence>
<feature type="transmembrane region" description="Helical" evidence="10">
    <location>
        <begin position="57"/>
        <end position="79"/>
    </location>
</feature>
<gene>
    <name evidence="10" type="primary">fluC</name>
    <name evidence="10" type="synonym">crcB</name>
    <name evidence="11" type="ORF">J2S43_007047</name>
</gene>
<dbReference type="RefSeq" id="WP_306836502.1">
    <property type="nucleotide sequence ID" value="NZ_JAUSRA010000001.1"/>
</dbReference>
<keyword evidence="10" id="KW-0915">Sodium</keyword>
<keyword evidence="4 10" id="KW-1133">Transmembrane helix</keyword>
<evidence type="ECO:0000256" key="6">
    <source>
        <dbReference type="ARBA" id="ARBA00023303"/>
    </source>
</evidence>
<keyword evidence="3 10" id="KW-0812">Transmembrane</keyword>
<evidence type="ECO:0000256" key="5">
    <source>
        <dbReference type="ARBA" id="ARBA00023136"/>
    </source>
</evidence>
<comment type="caution">
    <text evidence="11">The sequence shown here is derived from an EMBL/GenBank/DDBJ whole genome shotgun (WGS) entry which is preliminary data.</text>
</comment>
<sequence>MITFGLVLIGGAAGAVLRLLLDTAAVARLGRRLPWGILAANTLGSLLLGLLHGTAPAWVIALAGTGFCGALTTWSTLAADTVRLAGERPRALGVLNLALNLLLGLPAAGLGLWLAP</sequence>
<evidence type="ECO:0000256" key="8">
    <source>
        <dbReference type="ARBA" id="ARBA00035585"/>
    </source>
</evidence>
<evidence type="ECO:0000256" key="2">
    <source>
        <dbReference type="ARBA" id="ARBA00022475"/>
    </source>
</evidence>
<keyword evidence="2 10" id="KW-1003">Cell membrane</keyword>
<dbReference type="HAMAP" id="MF_00454">
    <property type="entry name" value="FluC"/>
    <property type="match status" value="1"/>
</dbReference>